<feature type="compositionally biased region" description="Basic residues" evidence="3">
    <location>
        <begin position="67"/>
        <end position="82"/>
    </location>
</feature>
<keyword evidence="2" id="KW-0378">Hydrolase</keyword>
<feature type="compositionally biased region" description="Basic and acidic residues" evidence="3">
    <location>
        <begin position="438"/>
        <end position="460"/>
    </location>
</feature>
<dbReference type="Pfam" id="PF01026">
    <property type="entry name" value="TatD_DNase"/>
    <property type="match status" value="1"/>
</dbReference>
<feature type="compositionally biased region" description="Basic and acidic residues" evidence="3">
    <location>
        <begin position="237"/>
        <end position="247"/>
    </location>
</feature>
<evidence type="ECO:0000256" key="1">
    <source>
        <dbReference type="ARBA" id="ARBA00009275"/>
    </source>
</evidence>
<protein>
    <submittedName>
        <fullName evidence="4">Uncharacterized protein</fullName>
    </submittedName>
</protein>
<feature type="compositionally biased region" description="Polar residues" evidence="3">
    <location>
        <begin position="107"/>
        <end position="117"/>
    </location>
</feature>
<reference evidence="4" key="1">
    <citation type="submission" date="2019-03" db="EMBL/GenBank/DDBJ databases">
        <title>Genome sequencing and reference-guided assembly of Black Bengal Goat (Capra hircus).</title>
        <authorList>
            <person name="Siddiki A.Z."/>
            <person name="Baten A."/>
            <person name="Billah M."/>
            <person name="Alam M.A.U."/>
            <person name="Shawrob K.S.M."/>
            <person name="Saha S."/>
            <person name="Chowdhury M."/>
            <person name="Rahman A.H."/>
            <person name="Stear M."/>
            <person name="Miah G."/>
            <person name="Das G.B."/>
            <person name="Hossain M.M."/>
            <person name="Kumkum M."/>
            <person name="Islam M.S."/>
            <person name="Mollah A.M."/>
            <person name="Ahsan A."/>
            <person name="Tusar F."/>
            <person name="Khan M.K.I."/>
        </authorList>
    </citation>
    <scope>NUCLEOTIDE SEQUENCE [LARGE SCALE GENOMIC DNA]</scope>
</reference>
<feature type="compositionally biased region" description="Basic residues" evidence="3">
    <location>
        <begin position="1"/>
        <end position="10"/>
    </location>
</feature>
<feature type="region of interest" description="Disordered" evidence="3">
    <location>
        <begin position="1"/>
        <end position="184"/>
    </location>
</feature>
<comment type="similarity">
    <text evidence="1">Belongs to the metallo-dependent hydrolases superfamily. TatD-type hydrolase family.</text>
</comment>
<dbReference type="InterPro" id="IPR018228">
    <property type="entry name" value="DNase_TatD-rel_CS"/>
</dbReference>
<dbReference type="Gene3D" id="3.20.20.140">
    <property type="entry name" value="Metal-dependent hydrolases"/>
    <property type="match status" value="1"/>
</dbReference>
<dbReference type="GO" id="GO:0016788">
    <property type="term" value="F:hydrolase activity, acting on ester bonds"/>
    <property type="evidence" value="ECO:0007669"/>
    <property type="project" value="InterPro"/>
</dbReference>
<feature type="compositionally biased region" description="Basic and acidic residues" evidence="3">
    <location>
        <begin position="216"/>
        <end position="225"/>
    </location>
</feature>
<dbReference type="PROSITE" id="PS01137">
    <property type="entry name" value="TATD_1"/>
    <property type="match status" value="1"/>
</dbReference>
<organism evidence="4">
    <name type="scientific">Capra hircus</name>
    <name type="common">Goat</name>
    <dbReference type="NCBI Taxonomy" id="9925"/>
    <lineage>
        <taxon>Eukaryota</taxon>
        <taxon>Metazoa</taxon>
        <taxon>Chordata</taxon>
        <taxon>Craniata</taxon>
        <taxon>Vertebrata</taxon>
        <taxon>Euteleostomi</taxon>
        <taxon>Mammalia</taxon>
        <taxon>Eutheria</taxon>
        <taxon>Laurasiatheria</taxon>
        <taxon>Artiodactyla</taxon>
        <taxon>Ruminantia</taxon>
        <taxon>Pecora</taxon>
        <taxon>Bovidae</taxon>
        <taxon>Caprinae</taxon>
        <taxon>Capra</taxon>
    </lineage>
</organism>
<reference evidence="4" key="2">
    <citation type="submission" date="2025-08" db="UniProtKB">
        <authorList>
            <consortium name="Ensembl"/>
        </authorList>
    </citation>
    <scope>IDENTIFICATION</scope>
</reference>
<dbReference type="SUPFAM" id="SSF51556">
    <property type="entry name" value="Metallo-dependent hydrolases"/>
    <property type="match status" value="1"/>
</dbReference>
<dbReference type="AlphaFoldDB" id="A0A8C2PJS6"/>
<dbReference type="InterPro" id="IPR032466">
    <property type="entry name" value="Metal_Hydrolase"/>
</dbReference>
<dbReference type="InterPro" id="IPR001130">
    <property type="entry name" value="TatD-like"/>
</dbReference>
<feature type="compositionally biased region" description="Basic and acidic residues" evidence="3">
    <location>
        <begin position="259"/>
        <end position="285"/>
    </location>
</feature>
<feature type="region of interest" description="Disordered" evidence="3">
    <location>
        <begin position="200"/>
        <end position="348"/>
    </location>
</feature>
<feature type="compositionally biased region" description="Low complexity" evidence="3">
    <location>
        <begin position="32"/>
        <end position="51"/>
    </location>
</feature>
<proteinExistence type="inferred from homology"/>
<dbReference type="PANTHER" id="PTHR46363:SF1">
    <property type="entry name" value="DEOXYRIBONUCLEASE TATDN2-RELATED"/>
    <property type="match status" value="1"/>
</dbReference>
<evidence type="ECO:0000256" key="2">
    <source>
        <dbReference type="ARBA" id="ARBA00022801"/>
    </source>
</evidence>
<feature type="compositionally biased region" description="Low complexity" evidence="3">
    <location>
        <begin position="83"/>
        <end position="92"/>
    </location>
</feature>
<feature type="compositionally biased region" description="Basic and acidic residues" evidence="3">
    <location>
        <begin position="418"/>
        <end position="428"/>
    </location>
</feature>
<dbReference type="Ensembl" id="ENSCHIT00010030037.1">
    <property type="protein sequence ID" value="ENSCHIP00010021328.1"/>
    <property type="gene ID" value="ENSCHIG00010015680.1"/>
</dbReference>
<dbReference type="PANTHER" id="PTHR46363">
    <property type="entry name" value="DEOXYRIBONUCLEASE TATDN2-RELATED"/>
    <property type="match status" value="1"/>
</dbReference>
<feature type="region of interest" description="Disordered" evidence="3">
    <location>
        <begin position="386"/>
        <end position="474"/>
    </location>
</feature>
<evidence type="ECO:0000256" key="3">
    <source>
        <dbReference type="SAM" id="MobiDB-lite"/>
    </source>
</evidence>
<sequence length="748" mass="82158">MASERRKVKYHWSSTSDRSSRKRSCLREPSDVAPSSRPAHSSVSRSGGASSPKRLKAQEDDVSWGSSRHKSSTSSSHSRRRSSTSSSSSHSSGPGAGGAACKRGLIPSSQGFLSSEGSPLRSVRPSLEEMASLEEEACSLKVDSKDSPHSSVDSELAAEVEGQNGTMEEPHKVQKRQRDRIRDQGSAMIYLKAIQGILGKSMPKRKGEAAPQAKPHIAERPRRGEGPAGSGSVAAPQKERESTPEVRAEEEDAVLEKSSFCDRRVVIDPQERPSEEPLRGRRVLTEECSPPLEFLDDSDSHLNGQKPKDREVVMERASSGSDWSDVDEISTARFSQEEPVPLKPSAVPEASAFPTDYVMYPAHLYSSPWCDYASYWTSGPKTPGYPSVGSGGSNTTQAGRSGRGSSPASTVSPPLTSREPEAAKEGRSRKSRSSRFSRSSEGHAKEKRTFHEDVLPRPGEEPASSSLPRSRREPRLEGFIDTHCHLDMLYSKLSFKGTFTKFRKIYSSSFPKEFQGCISDFCDPRTLTDGLWEDLLQEDLVWGAFGCHPHFARYYSESQERNLLQALRHPKAVAFGEMGLDYSHKCTTPIPEQHKALLHWQLPGHRAPAGALSQHVRGLHSRLDLLLRLGGPGSSETDPAGEDHRRDGCSLFPASTGSAKLYPVEGCPRKRGTLLTQSPHDWDSPCTCRFPRAFASTPTRAWPCTRFERSPGSKTCRSPAPWPPCVRTPAASTVFKQGECHQESPRKG</sequence>
<name>A0A8C2PJS6_CAPHI</name>
<accession>A0A8C2PJS6</accession>
<evidence type="ECO:0000313" key="4">
    <source>
        <dbReference type="Ensembl" id="ENSCHIP00010021328.1"/>
    </source>
</evidence>